<dbReference type="InterPro" id="IPR036518">
    <property type="entry name" value="CobE/GbiG_C_sf"/>
</dbReference>
<dbReference type="InterPro" id="IPR014776">
    <property type="entry name" value="4pyrrole_Mease_sub2"/>
</dbReference>
<dbReference type="SUPFAM" id="SSF159664">
    <property type="entry name" value="CobE/GbiG C-terminal domain-like"/>
    <property type="match status" value="1"/>
</dbReference>
<dbReference type="InterPro" id="IPR038029">
    <property type="entry name" value="GbiG_N_sf"/>
</dbReference>
<comment type="caution">
    <text evidence="10">The sequence shown here is derived from an EMBL/GenBank/DDBJ whole genome shotgun (WGS) entry which is preliminary data.</text>
</comment>
<dbReference type="Gene3D" id="3.30.420.180">
    <property type="entry name" value="CobE/GbiG C-terminal domain"/>
    <property type="match status" value="1"/>
</dbReference>
<feature type="domain" description="Cobalamin synthesis G N-terminal" evidence="8">
    <location>
        <begin position="39"/>
        <end position="118"/>
    </location>
</feature>
<dbReference type="Pfam" id="PF11761">
    <property type="entry name" value="CbiG_mid"/>
    <property type="match status" value="1"/>
</dbReference>
<dbReference type="RefSeq" id="WP_236097584.1">
    <property type="nucleotide sequence ID" value="NZ_JAKGUD010000001.1"/>
</dbReference>
<dbReference type="InterPro" id="IPR014777">
    <property type="entry name" value="4pyrrole_Mease_sub1"/>
</dbReference>
<dbReference type="Pfam" id="PF11760">
    <property type="entry name" value="CbiG_N"/>
    <property type="match status" value="1"/>
</dbReference>
<keyword evidence="4" id="KW-0808">Transferase</keyword>
<keyword evidence="2" id="KW-0169">Cobalamin biosynthesis</keyword>
<feature type="domain" description="Cobalamin biosynthesis central region" evidence="9">
    <location>
        <begin position="124"/>
        <end position="201"/>
    </location>
</feature>
<dbReference type="InterPro" id="IPR035996">
    <property type="entry name" value="4pyrrol_Methylase_sf"/>
</dbReference>
<dbReference type="InterPro" id="IPR021744">
    <property type="entry name" value="CbiG_N"/>
</dbReference>
<dbReference type="SUPFAM" id="SSF159672">
    <property type="entry name" value="CbiG N-terminal domain-like"/>
    <property type="match status" value="1"/>
</dbReference>
<proteinExistence type="predicted"/>
<evidence type="ECO:0000256" key="1">
    <source>
        <dbReference type="ARBA" id="ARBA00004953"/>
    </source>
</evidence>
<dbReference type="Proteomes" id="UP001200430">
    <property type="component" value="Unassembled WGS sequence"/>
</dbReference>
<dbReference type="InterPro" id="IPR021745">
    <property type="entry name" value="CbiG_mid"/>
</dbReference>
<protein>
    <submittedName>
        <fullName evidence="10">Bifunctional cobalt-precorrin 5A hydrolase/precorrin-3B C(17)-methyltransferase</fullName>
    </submittedName>
</protein>
<dbReference type="GO" id="GO:0016787">
    <property type="term" value="F:hydrolase activity"/>
    <property type="evidence" value="ECO:0007669"/>
    <property type="project" value="UniProtKB-KW"/>
</dbReference>
<dbReference type="PANTHER" id="PTHR47036:SF1">
    <property type="entry name" value="COBALT-FACTOR III C(17)-METHYLTRANSFERASE-RELATED"/>
    <property type="match status" value="1"/>
</dbReference>
<evidence type="ECO:0000259" key="7">
    <source>
        <dbReference type="Pfam" id="PF01890"/>
    </source>
</evidence>
<dbReference type="SUPFAM" id="SSF53790">
    <property type="entry name" value="Tetrapyrrole methylase"/>
    <property type="match status" value="1"/>
</dbReference>
<name>A0ABS9EJ81_9BACT</name>
<comment type="pathway">
    <text evidence="1">Cofactor biosynthesis; adenosylcobalamin biosynthesis.</text>
</comment>
<dbReference type="PANTHER" id="PTHR47036">
    <property type="entry name" value="COBALT-FACTOR III C(17)-METHYLTRANSFERASE-RELATED"/>
    <property type="match status" value="1"/>
</dbReference>
<organism evidence="10 11">
    <name type="scientific">Dethiosulfovibrio marinus</name>
    <dbReference type="NCBI Taxonomy" id="133532"/>
    <lineage>
        <taxon>Bacteria</taxon>
        <taxon>Thermotogati</taxon>
        <taxon>Synergistota</taxon>
        <taxon>Synergistia</taxon>
        <taxon>Synergistales</taxon>
        <taxon>Dethiosulfovibrionaceae</taxon>
        <taxon>Dethiosulfovibrio</taxon>
    </lineage>
</organism>
<keyword evidence="3" id="KW-0489">Methyltransferase</keyword>
<evidence type="ECO:0000256" key="4">
    <source>
        <dbReference type="ARBA" id="ARBA00022679"/>
    </source>
</evidence>
<evidence type="ECO:0000256" key="3">
    <source>
        <dbReference type="ARBA" id="ARBA00022603"/>
    </source>
</evidence>
<keyword evidence="5" id="KW-0949">S-adenosyl-L-methionine</keyword>
<evidence type="ECO:0000256" key="5">
    <source>
        <dbReference type="ARBA" id="ARBA00022691"/>
    </source>
</evidence>
<evidence type="ECO:0000313" key="11">
    <source>
        <dbReference type="Proteomes" id="UP001200430"/>
    </source>
</evidence>
<accession>A0ABS9EJ81</accession>
<evidence type="ECO:0000259" key="6">
    <source>
        <dbReference type="Pfam" id="PF00590"/>
    </source>
</evidence>
<dbReference type="Gene3D" id="3.40.1010.10">
    <property type="entry name" value="Cobalt-precorrin-4 Transmethylase, Domain 1"/>
    <property type="match status" value="1"/>
</dbReference>
<evidence type="ECO:0000259" key="9">
    <source>
        <dbReference type="Pfam" id="PF11761"/>
    </source>
</evidence>
<dbReference type="InterPro" id="IPR000878">
    <property type="entry name" value="4pyrrol_Mease"/>
</dbReference>
<dbReference type="InterPro" id="IPR051810">
    <property type="entry name" value="Precorrin_MeTrfase"/>
</dbReference>
<gene>
    <name evidence="10" type="ORF">L2W38_00265</name>
</gene>
<evidence type="ECO:0000256" key="2">
    <source>
        <dbReference type="ARBA" id="ARBA00022573"/>
    </source>
</evidence>
<dbReference type="EMBL" id="JAKGUD010000001">
    <property type="protein sequence ID" value="MCF4141253.1"/>
    <property type="molecule type" value="Genomic_DNA"/>
</dbReference>
<feature type="domain" description="Tetrapyrrole methylase" evidence="6">
    <location>
        <begin position="327"/>
        <end position="529"/>
    </location>
</feature>
<dbReference type="InterPro" id="IPR006363">
    <property type="entry name" value="Cbl_synth_CobJ/CibH_dom"/>
</dbReference>
<evidence type="ECO:0000313" key="10">
    <source>
        <dbReference type="EMBL" id="MCF4141253.1"/>
    </source>
</evidence>
<feature type="domain" description="CobE/GbiG C-terminal" evidence="7">
    <location>
        <begin position="204"/>
        <end position="317"/>
    </location>
</feature>
<dbReference type="Gene3D" id="3.30.950.10">
    <property type="entry name" value="Methyltransferase, Cobalt-precorrin-4 Transmethylase, Domain 2"/>
    <property type="match status" value="1"/>
</dbReference>
<dbReference type="InterPro" id="IPR002750">
    <property type="entry name" value="CobE/GbiG_C"/>
</dbReference>
<dbReference type="Pfam" id="PF01890">
    <property type="entry name" value="CbiG_C"/>
    <property type="match status" value="1"/>
</dbReference>
<evidence type="ECO:0000259" key="8">
    <source>
        <dbReference type="Pfam" id="PF11760"/>
    </source>
</evidence>
<keyword evidence="11" id="KW-1185">Reference proteome</keyword>
<keyword evidence="10" id="KW-0378">Hydrolase</keyword>
<dbReference type="Gene3D" id="3.40.50.11220">
    <property type="match status" value="1"/>
</dbReference>
<reference evidence="10 11" key="1">
    <citation type="submission" date="2022-01" db="EMBL/GenBank/DDBJ databases">
        <title>Dethiosulfovibrio faecalis sp. nov., a novel proteolytic, non-sulfur-reducing bacterium isolated from a marine aquaculture solid waste bioreactor.</title>
        <authorList>
            <person name="Grabowski S."/>
            <person name="Apolinario E."/>
            <person name="Schneider N."/>
            <person name="Marshall C.W."/>
            <person name="Sowers K.R."/>
        </authorList>
    </citation>
    <scope>NUCLEOTIDE SEQUENCE [LARGE SCALE GENOMIC DNA]</scope>
    <source>
        <strain evidence="10 11">DSM 12537</strain>
    </source>
</reference>
<sequence>MNIAVFAISARGKSVGKRCAEALNGKLITPRRDELKASLSEIWHGSDAVVMIGSTGVAVRVTAPLLRDKETDPAVIVVTEDGELVLPLTGAHLGGGADLSRTLASNLGAHLVSTTSTDRMNVAAPDLLCSRWGWKLEGRKALVQTNGALLDGRKLLFWVDENEETPPFPEGYLPCETPDEADVVVSPRALSLGSHQVQLVPPSLVAGMGCRKGVDRQILKETLLRHFSEQGYSIYSLGEIRTSTVKSKEKGLLSLAEELGVPLTKLEDEEIRSIDGNFSASAATAYFDLPGVAEPCAASAGRLIGPRSAERGTTVALGHRPARIEGKLYVVGTGPGDRKYMTFQAKEAIDDSDAVVGYRLYVDQLPEEWLKGKKVERYGMGEEEARVASAMALARKGFRVSLVSGGDPILFGMAGLARNMAEDLPVEVVPGLSAAQLAGASAGAPYSNGLIMLSLSDYLQPWESIERALSGAASTGLTVALYNPVRRDLDVKLEGVKKAYSTKTGQTVWLMRDVGRPGESVKVMDLSELTSSDIDMRTLLLLPGEATVARKGYLVDTRGYHSERKKRT</sequence>
<dbReference type="CDD" id="cd11646">
    <property type="entry name" value="Precorrin_3B_C17_MT"/>
    <property type="match status" value="1"/>
</dbReference>
<dbReference type="Pfam" id="PF00590">
    <property type="entry name" value="TP_methylase"/>
    <property type="match status" value="1"/>
</dbReference>